<name>A0A067REZ7_ZOONE</name>
<dbReference type="InterPro" id="IPR027417">
    <property type="entry name" value="P-loop_NTPase"/>
</dbReference>
<feature type="transmembrane region" description="Helical" evidence="1">
    <location>
        <begin position="113"/>
        <end position="133"/>
    </location>
</feature>
<keyword evidence="1" id="KW-0472">Membrane</keyword>
<dbReference type="OMA" id="CQDIERT"/>
<evidence type="ECO:0000256" key="1">
    <source>
        <dbReference type="SAM" id="Phobius"/>
    </source>
</evidence>
<accession>A0A067REZ7</accession>
<sequence length="240" mass="27694">MRFYLSKADDVSNEADRQRVMMQIVQELCKRPGLNRTGFDMPTICIPDLNKQTRCVNQIEEVCQDIERTINHTIQNTLNTLERDCETVAQLLEKRLEQDTEDRNYNFKTTGRAMVFGALAVILPLLLVLNVLVSISSKSFLHALLGASFTDSLLVYLSPVRMLWSIVPDRFQWTVLLIIVIGSGGLFFLTKWSLGLRLTLSRRQKRQYLEMKEHVEEVVNAKKQQLYREYLGQSVGDHDL</sequence>
<keyword evidence="3" id="KW-1185">Reference proteome</keyword>
<keyword evidence="1" id="KW-1133">Transmembrane helix</keyword>
<evidence type="ECO:0000313" key="3">
    <source>
        <dbReference type="Proteomes" id="UP000027135"/>
    </source>
</evidence>
<evidence type="ECO:0000313" key="2">
    <source>
        <dbReference type="EMBL" id="KDR18639.1"/>
    </source>
</evidence>
<feature type="transmembrane region" description="Helical" evidence="1">
    <location>
        <begin position="171"/>
        <end position="194"/>
    </location>
</feature>
<dbReference type="InParanoid" id="A0A067REZ7"/>
<keyword evidence="1" id="KW-0812">Transmembrane</keyword>
<reference evidence="2 3" key="1">
    <citation type="journal article" date="2014" name="Nat. Commun.">
        <title>Molecular traces of alternative social organization in a termite genome.</title>
        <authorList>
            <person name="Terrapon N."/>
            <person name="Li C."/>
            <person name="Robertson H.M."/>
            <person name="Ji L."/>
            <person name="Meng X."/>
            <person name="Booth W."/>
            <person name="Chen Z."/>
            <person name="Childers C.P."/>
            <person name="Glastad K.M."/>
            <person name="Gokhale K."/>
            <person name="Gowin J."/>
            <person name="Gronenberg W."/>
            <person name="Hermansen R.A."/>
            <person name="Hu H."/>
            <person name="Hunt B.G."/>
            <person name="Huylmans A.K."/>
            <person name="Khalil S.M."/>
            <person name="Mitchell R.D."/>
            <person name="Munoz-Torres M.C."/>
            <person name="Mustard J.A."/>
            <person name="Pan H."/>
            <person name="Reese J.T."/>
            <person name="Scharf M.E."/>
            <person name="Sun F."/>
            <person name="Vogel H."/>
            <person name="Xiao J."/>
            <person name="Yang W."/>
            <person name="Yang Z."/>
            <person name="Yang Z."/>
            <person name="Zhou J."/>
            <person name="Zhu J."/>
            <person name="Brent C.S."/>
            <person name="Elsik C.G."/>
            <person name="Goodisman M.A."/>
            <person name="Liberles D.A."/>
            <person name="Roe R.M."/>
            <person name="Vargo E.L."/>
            <person name="Vilcinskas A."/>
            <person name="Wang J."/>
            <person name="Bornberg-Bauer E."/>
            <person name="Korb J."/>
            <person name="Zhang G."/>
            <person name="Liebig J."/>
        </authorList>
    </citation>
    <scope>NUCLEOTIDE SEQUENCE [LARGE SCALE GENOMIC DNA]</scope>
    <source>
        <tissue evidence="2">Whole organism</tissue>
    </source>
</reference>
<gene>
    <name evidence="2" type="ORF">L798_06620</name>
</gene>
<organism evidence="2 3">
    <name type="scientific">Zootermopsis nevadensis</name>
    <name type="common">Dampwood termite</name>
    <dbReference type="NCBI Taxonomy" id="136037"/>
    <lineage>
        <taxon>Eukaryota</taxon>
        <taxon>Metazoa</taxon>
        <taxon>Ecdysozoa</taxon>
        <taxon>Arthropoda</taxon>
        <taxon>Hexapoda</taxon>
        <taxon>Insecta</taxon>
        <taxon>Pterygota</taxon>
        <taxon>Neoptera</taxon>
        <taxon>Polyneoptera</taxon>
        <taxon>Dictyoptera</taxon>
        <taxon>Blattodea</taxon>
        <taxon>Blattoidea</taxon>
        <taxon>Termitoidae</taxon>
        <taxon>Termopsidae</taxon>
        <taxon>Zootermopsis</taxon>
    </lineage>
</organism>
<dbReference type="EMBL" id="KK852680">
    <property type="protein sequence ID" value="KDR18639.1"/>
    <property type="molecule type" value="Genomic_DNA"/>
</dbReference>
<dbReference type="eggNOG" id="KOG1954">
    <property type="taxonomic scope" value="Eukaryota"/>
</dbReference>
<dbReference type="Proteomes" id="UP000027135">
    <property type="component" value="Unassembled WGS sequence"/>
</dbReference>
<protein>
    <submittedName>
        <fullName evidence="2">Uncharacterized protein</fullName>
    </submittedName>
</protein>
<proteinExistence type="predicted"/>
<dbReference type="STRING" id="136037.A0A067REZ7"/>
<dbReference type="Gene3D" id="3.40.50.300">
    <property type="entry name" value="P-loop containing nucleotide triphosphate hydrolases"/>
    <property type="match status" value="1"/>
</dbReference>
<dbReference type="AlphaFoldDB" id="A0A067REZ7"/>